<dbReference type="EMBL" id="CAJVPY010000902">
    <property type="protein sequence ID" value="CAG8497842.1"/>
    <property type="molecule type" value="Genomic_DNA"/>
</dbReference>
<proteinExistence type="predicted"/>
<accession>A0A9N9EXR7</accession>
<protein>
    <submittedName>
        <fullName evidence="1">12725_t:CDS:1</fullName>
    </submittedName>
</protein>
<dbReference type="AlphaFoldDB" id="A0A9N9EXR7"/>
<reference evidence="1" key="1">
    <citation type="submission" date="2021-06" db="EMBL/GenBank/DDBJ databases">
        <authorList>
            <person name="Kallberg Y."/>
            <person name="Tangrot J."/>
            <person name="Rosling A."/>
        </authorList>
    </citation>
    <scope>NUCLEOTIDE SEQUENCE</scope>
    <source>
        <strain evidence="1">MA453B</strain>
    </source>
</reference>
<dbReference type="Proteomes" id="UP000789405">
    <property type="component" value="Unassembled WGS sequence"/>
</dbReference>
<evidence type="ECO:0000313" key="1">
    <source>
        <dbReference type="EMBL" id="CAG8497842.1"/>
    </source>
</evidence>
<gene>
    <name evidence="1" type="ORF">DERYTH_LOCUS2743</name>
</gene>
<evidence type="ECO:0000313" key="2">
    <source>
        <dbReference type="Proteomes" id="UP000789405"/>
    </source>
</evidence>
<name>A0A9N9EXR7_9GLOM</name>
<organism evidence="1 2">
    <name type="scientific">Dentiscutata erythropus</name>
    <dbReference type="NCBI Taxonomy" id="1348616"/>
    <lineage>
        <taxon>Eukaryota</taxon>
        <taxon>Fungi</taxon>
        <taxon>Fungi incertae sedis</taxon>
        <taxon>Mucoromycota</taxon>
        <taxon>Glomeromycotina</taxon>
        <taxon>Glomeromycetes</taxon>
        <taxon>Diversisporales</taxon>
        <taxon>Gigasporaceae</taxon>
        <taxon>Dentiscutata</taxon>
    </lineage>
</organism>
<keyword evidence="2" id="KW-1185">Reference proteome</keyword>
<comment type="caution">
    <text evidence="1">The sequence shown here is derived from an EMBL/GenBank/DDBJ whole genome shotgun (WGS) entry which is preliminary data.</text>
</comment>
<dbReference type="OrthoDB" id="2442380at2759"/>
<sequence>MSRPKKQQVHLRNIRKKQTFSKRLILDNIQSHRHQIIKQVIKDFNDLNDDDFNLMIKQIKEIREIYRINNEAGKQKGEIYSTYLQLKAAEFINSELYKKTSLRIQSLSMQVTCAKKKQKKHISKIRSAIQKAKQVQPNQFHHMAKKLFKKNKKVYTAEFVKLVTDISNMGVISIQASVDCTKAMYKFLTGDMPTHWISPSIVAKWNKDIAALLYYENQPNQNTRIQISGSNNRIENITQEKLQHIRKELRNSDNNIESENFTESAQTILDTFLVWRH</sequence>